<feature type="compositionally biased region" description="Basic and acidic residues" evidence="1">
    <location>
        <begin position="1"/>
        <end position="12"/>
    </location>
</feature>
<dbReference type="AlphaFoldDB" id="A0A5B7JLD8"/>
<reference evidence="2 3" key="1">
    <citation type="submission" date="2019-05" db="EMBL/GenBank/DDBJ databases">
        <title>Another draft genome of Portunus trituberculatus and its Hox gene families provides insights of decapod evolution.</title>
        <authorList>
            <person name="Jeong J.-H."/>
            <person name="Song I."/>
            <person name="Kim S."/>
            <person name="Choi T."/>
            <person name="Kim D."/>
            <person name="Ryu S."/>
            <person name="Kim W."/>
        </authorList>
    </citation>
    <scope>NUCLEOTIDE SEQUENCE [LARGE SCALE GENOMIC DNA]</scope>
    <source>
        <tissue evidence="2">Muscle</tissue>
    </source>
</reference>
<feature type="region of interest" description="Disordered" evidence="1">
    <location>
        <begin position="1"/>
        <end position="68"/>
    </location>
</feature>
<gene>
    <name evidence="2" type="ORF">E2C01_089125</name>
</gene>
<sequence>MVANESGREEHPGGSASWAANTLLNYDSKRPEGRFRPYPSYPDSPGQAATGGIRLLLQDGNISTRTSR</sequence>
<protein>
    <submittedName>
        <fullName evidence="2">Uncharacterized protein</fullName>
    </submittedName>
</protein>
<name>A0A5B7JLD8_PORTR</name>
<dbReference type="EMBL" id="VSRR010096828">
    <property type="protein sequence ID" value="MPC93977.1"/>
    <property type="molecule type" value="Genomic_DNA"/>
</dbReference>
<organism evidence="2 3">
    <name type="scientific">Portunus trituberculatus</name>
    <name type="common">Swimming crab</name>
    <name type="synonym">Neptunus trituberculatus</name>
    <dbReference type="NCBI Taxonomy" id="210409"/>
    <lineage>
        <taxon>Eukaryota</taxon>
        <taxon>Metazoa</taxon>
        <taxon>Ecdysozoa</taxon>
        <taxon>Arthropoda</taxon>
        <taxon>Crustacea</taxon>
        <taxon>Multicrustacea</taxon>
        <taxon>Malacostraca</taxon>
        <taxon>Eumalacostraca</taxon>
        <taxon>Eucarida</taxon>
        <taxon>Decapoda</taxon>
        <taxon>Pleocyemata</taxon>
        <taxon>Brachyura</taxon>
        <taxon>Eubrachyura</taxon>
        <taxon>Portunoidea</taxon>
        <taxon>Portunidae</taxon>
        <taxon>Portuninae</taxon>
        <taxon>Portunus</taxon>
    </lineage>
</organism>
<evidence type="ECO:0000256" key="1">
    <source>
        <dbReference type="SAM" id="MobiDB-lite"/>
    </source>
</evidence>
<evidence type="ECO:0000313" key="2">
    <source>
        <dbReference type="EMBL" id="MPC93977.1"/>
    </source>
</evidence>
<keyword evidence="3" id="KW-1185">Reference proteome</keyword>
<dbReference type="Proteomes" id="UP000324222">
    <property type="component" value="Unassembled WGS sequence"/>
</dbReference>
<accession>A0A5B7JLD8</accession>
<comment type="caution">
    <text evidence="2">The sequence shown here is derived from an EMBL/GenBank/DDBJ whole genome shotgun (WGS) entry which is preliminary data.</text>
</comment>
<evidence type="ECO:0000313" key="3">
    <source>
        <dbReference type="Proteomes" id="UP000324222"/>
    </source>
</evidence>
<proteinExistence type="predicted"/>